<proteinExistence type="predicted"/>
<name>A0AA45R5A5_9PSEU</name>
<reference evidence="2" key="1">
    <citation type="submission" date="2021-04" db="EMBL/GenBank/DDBJ databases">
        <title>Genomic sequence of Actinosynnema pretiosum subsp. pretiosum ATCC 31280 (C-14919).</title>
        <authorList>
            <person name="Bai L."/>
            <person name="Wang X."/>
            <person name="Xiao Y."/>
        </authorList>
    </citation>
    <scope>NUCLEOTIDE SEQUENCE</scope>
    <source>
        <strain evidence="2">ATCC 31280</strain>
    </source>
</reference>
<feature type="compositionally biased region" description="Low complexity" evidence="1">
    <location>
        <begin position="88"/>
        <end position="99"/>
    </location>
</feature>
<protein>
    <submittedName>
        <fullName evidence="2">ATP-binding protein</fullName>
    </submittedName>
</protein>
<dbReference type="AlphaFoldDB" id="A0AA45R5A5"/>
<gene>
    <name evidence="2" type="ORF">KCV87_06665</name>
</gene>
<dbReference type="EMBL" id="CP073249">
    <property type="protein sequence ID" value="QUF05762.1"/>
    <property type="molecule type" value="Genomic_DNA"/>
</dbReference>
<accession>A0AA45R5A5</accession>
<evidence type="ECO:0000256" key="1">
    <source>
        <dbReference type="SAM" id="MobiDB-lite"/>
    </source>
</evidence>
<feature type="compositionally biased region" description="Basic residues" evidence="1">
    <location>
        <begin position="349"/>
        <end position="359"/>
    </location>
</feature>
<feature type="region of interest" description="Disordered" evidence="1">
    <location>
        <begin position="86"/>
        <end position="110"/>
    </location>
</feature>
<feature type="region of interest" description="Disordered" evidence="1">
    <location>
        <begin position="318"/>
        <end position="365"/>
    </location>
</feature>
<dbReference type="Proteomes" id="UP000677152">
    <property type="component" value="Chromosome"/>
</dbReference>
<feature type="compositionally biased region" description="Low complexity" evidence="1">
    <location>
        <begin position="282"/>
        <end position="294"/>
    </location>
</feature>
<feature type="region of interest" description="Disordered" evidence="1">
    <location>
        <begin position="282"/>
        <end position="302"/>
    </location>
</feature>
<dbReference type="InterPro" id="IPR027417">
    <property type="entry name" value="P-loop_NTPase"/>
</dbReference>
<feature type="region of interest" description="Disordered" evidence="1">
    <location>
        <begin position="237"/>
        <end position="262"/>
    </location>
</feature>
<dbReference type="GO" id="GO:0005524">
    <property type="term" value="F:ATP binding"/>
    <property type="evidence" value="ECO:0007669"/>
    <property type="project" value="UniProtKB-KW"/>
</dbReference>
<keyword evidence="2" id="KW-0067">ATP-binding</keyword>
<evidence type="ECO:0000313" key="3">
    <source>
        <dbReference type="Proteomes" id="UP000677152"/>
    </source>
</evidence>
<feature type="compositionally biased region" description="Pro residues" evidence="1">
    <location>
        <begin position="323"/>
        <end position="339"/>
    </location>
</feature>
<evidence type="ECO:0000313" key="2">
    <source>
        <dbReference type="EMBL" id="QUF05762.1"/>
    </source>
</evidence>
<sequence length="365" mass="38032">MTDRRPPPLRGREAELARRVDLLARGAGGALVLEGASGSGKTRLLDEVAARALDAGLRVFTGAGQRGWQVPELLDGLPGAGGGRWRRAGAGAARQPGAGRARRARAGGAGRLPVADPAAAKAARVLVRRPAADPVLWVIARRPAPDDHPDVPVLRLGDLDAAAVRDLARDALGGAPDAPLTGLLAGALGTPLLIGELLHGLLDEAAVHVRDGVAALREGTAPPLRFRESVRGRVRQLSGPAREAVPSWGARSPPGSSPGCWTARPPPCSDRCGRPWTPSWWSSAASGSRSGTTSCARPSRAGCPNRCAATCAGRPWRRAWPRARPPPTSPRSCCAPPPGATSAPSRCCGARRPRSRPARRWSPPR</sequence>
<organism evidence="2 3">
    <name type="scientific">Actinosynnema pretiosum subsp. pretiosum</name>
    <dbReference type="NCBI Taxonomy" id="103721"/>
    <lineage>
        <taxon>Bacteria</taxon>
        <taxon>Bacillati</taxon>
        <taxon>Actinomycetota</taxon>
        <taxon>Actinomycetes</taxon>
        <taxon>Pseudonocardiales</taxon>
        <taxon>Pseudonocardiaceae</taxon>
        <taxon>Actinosynnema</taxon>
    </lineage>
</organism>
<dbReference type="SUPFAM" id="SSF52540">
    <property type="entry name" value="P-loop containing nucleoside triphosphate hydrolases"/>
    <property type="match status" value="1"/>
</dbReference>
<keyword evidence="2" id="KW-0547">Nucleotide-binding</keyword>